<accession>A0A414DEC6</accession>
<dbReference type="InterPro" id="IPR010982">
    <property type="entry name" value="Lambda_DNA-bd_dom_sf"/>
</dbReference>
<protein>
    <submittedName>
        <fullName evidence="3">Helix-turn-helix domain-containing protein</fullName>
    </submittedName>
</protein>
<dbReference type="PANTHER" id="PTHR46558:SF13">
    <property type="entry name" value="HTH-TYPE TRANSCRIPTIONAL REGULATOR IMMR"/>
    <property type="match status" value="1"/>
</dbReference>
<dbReference type="SMART" id="SM00530">
    <property type="entry name" value="HTH_XRE"/>
    <property type="match status" value="1"/>
</dbReference>
<evidence type="ECO:0000256" key="1">
    <source>
        <dbReference type="ARBA" id="ARBA00023125"/>
    </source>
</evidence>
<evidence type="ECO:0000259" key="2">
    <source>
        <dbReference type="PROSITE" id="PS50943"/>
    </source>
</evidence>
<feature type="domain" description="HTH cro/C1-type" evidence="2">
    <location>
        <begin position="6"/>
        <end position="60"/>
    </location>
</feature>
<dbReference type="SMART" id="SM00966">
    <property type="entry name" value="SpoVT_AbrB"/>
    <property type="match status" value="1"/>
</dbReference>
<gene>
    <name evidence="3" type="ORF">DW811_06750</name>
</gene>
<dbReference type="EMBL" id="QSIS01000007">
    <property type="protein sequence ID" value="RHD08909.1"/>
    <property type="molecule type" value="Genomic_DNA"/>
</dbReference>
<evidence type="ECO:0000313" key="3">
    <source>
        <dbReference type="EMBL" id="RHD08909.1"/>
    </source>
</evidence>
<reference evidence="3 4" key="1">
    <citation type="submission" date="2018-08" db="EMBL/GenBank/DDBJ databases">
        <title>A genome reference for cultivated species of the human gut microbiota.</title>
        <authorList>
            <person name="Zou Y."/>
            <person name="Xue W."/>
            <person name="Luo G."/>
        </authorList>
    </citation>
    <scope>NUCLEOTIDE SEQUENCE [LARGE SCALE GENOMIC DNA]</scope>
    <source>
        <strain evidence="3 4">AM32-2AC</strain>
    </source>
</reference>
<keyword evidence="1" id="KW-0238">DNA-binding</keyword>
<dbReference type="Gene3D" id="1.10.260.40">
    <property type="entry name" value="lambda repressor-like DNA-binding domains"/>
    <property type="match status" value="1"/>
</dbReference>
<proteinExistence type="predicted"/>
<dbReference type="Pfam" id="PF04014">
    <property type="entry name" value="MazE_antitoxin"/>
    <property type="match status" value="1"/>
</dbReference>
<dbReference type="InterPro" id="IPR001387">
    <property type="entry name" value="Cro/C1-type_HTH"/>
</dbReference>
<dbReference type="InterPro" id="IPR007159">
    <property type="entry name" value="SpoVT-AbrB_dom"/>
</dbReference>
<name>A0A414DEC6_9FIRM</name>
<dbReference type="SUPFAM" id="SSF89447">
    <property type="entry name" value="AbrB/MazE/MraZ-like"/>
    <property type="match status" value="1"/>
</dbReference>
<comment type="caution">
    <text evidence="3">The sequence shown here is derived from an EMBL/GenBank/DDBJ whole genome shotgun (WGS) entry which is preliminary data.</text>
</comment>
<dbReference type="GO" id="GO:0003677">
    <property type="term" value="F:DNA binding"/>
    <property type="evidence" value="ECO:0007669"/>
    <property type="project" value="UniProtKB-KW"/>
</dbReference>
<dbReference type="Pfam" id="PF01381">
    <property type="entry name" value="HTH_3"/>
    <property type="match status" value="1"/>
</dbReference>
<dbReference type="Proteomes" id="UP000284794">
    <property type="component" value="Unassembled WGS sequence"/>
</dbReference>
<organism evidence="3 4">
    <name type="scientific">Lachnospira eligens</name>
    <dbReference type="NCBI Taxonomy" id="39485"/>
    <lineage>
        <taxon>Bacteria</taxon>
        <taxon>Bacillati</taxon>
        <taxon>Bacillota</taxon>
        <taxon>Clostridia</taxon>
        <taxon>Lachnospirales</taxon>
        <taxon>Lachnospiraceae</taxon>
        <taxon>Lachnospira</taxon>
    </lineage>
</organism>
<sequence length="146" mass="16131">MLQENLIMLRSLAGKTQEDIAEVIGISRQAYAKWERGGTIPDIEKCGRLAEFYGVTMDSLIKDDVQLEGKRLAPAPKGKHMWGVVTVNDRGQIVIPKEARDTFGLVNGSRLVVLGDDNEGIALVKAEQFEEKLSMAMSVLSKDIKE</sequence>
<dbReference type="CDD" id="cd00093">
    <property type="entry name" value="HTH_XRE"/>
    <property type="match status" value="1"/>
</dbReference>
<dbReference type="PANTHER" id="PTHR46558">
    <property type="entry name" value="TRACRIPTIONAL REGULATORY PROTEIN-RELATED-RELATED"/>
    <property type="match status" value="1"/>
</dbReference>
<dbReference type="AlphaFoldDB" id="A0A414DEC6"/>
<dbReference type="Gene3D" id="2.10.260.10">
    <property type="match status" value="1"/>
</dbReference>
<dbReference type="PROSITE" id="PS50943">
    <property type="entry name" value="HTH_CROC1"/>
    <property type="match status" value="1"/>
</dbReference>
<dbReference type="NCBIfam" id="TIGR01439">
    <property type="entry name" value="lp_hng_hel_AbrB"/>
    <property type="match status" value="1"/>
</dbReference>
<dbReference type="SUPFAM" id="SSF47413">
    <property type="entry name" value="lambda repressor-like DNA-binding domains"/>
    <property type="match status" value="1"/>
</dbReference>
<dbReference type="InterPro" id="IPR037914">
    <property type="entry name" value="SpoVT-AbrB_sf"/>
</dbReference>
<evidence type="ECO:0000313" key="4">
    <source>
        <dbReference type="Proteomes" id="UP000284794"/>
    </source>
</evidence>